<reference evidence="2" key="1">
    <citation type="submission" date="2023-02" db="EMBL/GenBank/DDBJ databases">
        <title>Identification and recombinant expression of a fungal hydrolase from Papiliotrema laurentii that hydrolyzes apple cutin and clears colloidal polyester polyurethane.</title>
        <authorList>
            <consortium name="DOE Joint Genome Institute"/>
            <person name="Roman V.A."/>
            <person name="Bojanowski C."/>
            <person name="Crable B.R."/>
            <person name="Wagner D.N."/>
            <person name="Hung C.S."/>
            <person name="Nadeau L.J."/>
            <person name="Schratz L."/>
            <person name="Haridas S."/>
            <person name="Pangilinan J."/>
            <person name="Lipzen A."/>
            <person name="Na H."/>
            <person name="Yan M."/>
            <person name="Ng V."/>
            <person name="Grigoriev I.V."/>
            <person name="Spatafora J.W."/>
            <person name="Barlow D."/>
            <person name="Biffinger J."/>
            <person name="Kelley-Loughnane N."/>
            <person name="Varaljay V.A."/>
            <person name="Crookes-Goodson W.J."/>
        </authorList>
    </citation>
    <scope>NUCLEOTIDE SEQUENCE</scope>
    <source>
        <strain evidence="2">5307AH</strain>
    </source>
</reference>
<feature type="compositionally biased region" description="Polar residues" evidence="1">
    <location>
        <begin position="640"/>
        <end position="653"/>
    </location>
</feature>
<dbReference type="SUPFAM" id="SSF52047">
    <property type="entry name" value="RNI-like"/>
    <property type="match status" value="1"/>
</dbReference>
<accession>A0AAD9CV43</accession>
<name>A0AAD9CV43_PAPLA</name>
<proteinExistence type="predicted"/>
<protein>
    <submittedName>
        <fullName evidence="2">Uncharacterized protein</fullName>
    </submittedName>
</protein>
<dbReference type="EMBL" id="JAODAN010000008">
    <property type="protein sequence ID" value="KAK1922667.1"/>
    <property type="molecule type" value="Genomic_DNA"/>
</dbReference>
<feature type="region of interest" description="Disordered" evidence="1">
    <location>
        <begin position="522"/>
        <end position="552"/>
    </location>
</feature>
<dbReference type="AlphaFoldDB" id="A0AAD9CV43"/>
<feature type="compositionally biased region" description="Acidic residues" evidence="1">
    <location>
        <begin position="452"/>
        <end position="482"/>
    </location>
</feature>
<evidence type="ECO:0000313" key="2">
    <source>
        <dbReference type="EMBL" id="KAK1922667.1"/>
    </source>
</evidence>
<feature type="compositionally biased region" description="Polar residues" evidence="1">
    <location>
        <begin position="686"/>
        <end position="701"/>
    </location>
</feature>
<gene>
    <name evidence="2" type="ORF">DB88DRAFT_495908</name>
</gene>
<evidence type="ECO:0000313" key="3">
    <source>
        <dbReference type="Proteomes" id="UP001182556"/>
    </source>
</evidence>
<feature type="region of interest" description="Disordered" evidence="1">
    <location>
        <begin position="446"/>
        <end position="484"/>
    </location>
</feature>
<dbReference type="Gene3D" id="3.80.10.10">
    <property type="entry name" value="Ribonuclease Inhibitor"/>
    <property type="match status" value="1"/>
</dbReference>
<evidence type="ECO:0000256" key="1">
    <source>
        <dbReference type="SAM" id="MobiDB-lite"/>
    </source>
</evidence>
<organism evidence="2 3">
    <name type="scientific">Papiliotrema laurentii</name>
    <name type="common">Cryptococcus laurentii</name>
    <dbReference type="NCBI Taxonomy" id="5418"/>
    <lineage>
        <taxon>Eukaryota</taxon>
        <taxon>Fungi</taxon>
        <taxon>Dikarya</taxon>
        <taxon>Basidiomycota</taxon>
        <taxon>Agaricomycotina</taxon>
        <taxon>Tremellomycetes</taxon>
        <taxon>Tremellales</taxon>
        <taxon>Rhynchogastremaceae</taxon>
        <taxon>Papiliotrema</taxon>
    </lineage>
</organism>
<keyword evidence="3" id="KW-1185">Reference proteome</keyword>
<feature type="compositionally biased region" description="Low complexity" evidence="1">
    <location>
        <begin position="664"/>
        <end position="685"/>
    </location>
</feature>
<dbReference type="Proteomes" id="UP001182556">
    <property type="component" value="Unassembled WGS sequence"/>
</dbReference>
<comment type="caution">
    <text evidence="2">The sequence shown here is derived from an EMBL/GenBank/DDBJ whole genome shotgun (WGS) entry which is preliminary data.</text>
</comment>
<dbReference type="InterPro" id="IPR032675">
    <property type="entry name" value="LRR_dom_sf"/>
</dbReference>
<feature type="compositionally biased region" description="Basic and acidic residues" evidence="1">
    <location>
        <begin position="623"/>
        <end position="634"/>
    </location>
</feature>
<sequence length="730" mass="79488">MNSVVMSDASSSSTFWPSSFSIILHAMDDYVKSGIGAEATDRSFAAVNIKPVWHLTPLVVNQEGARPSPARASLQSLCLGVISRNFHLYTPSHLSTLPAVLLGRVLHRARSDRGYEAHGADRQRNPDATTFWAYMALLDPGGGDTDPDHTLAMPLAPTLHYLKPDETLAEPEHPLISLPKLYERESLDTRSPLSFLTTLTLDGMNGSVNDTTVMNVRYCTHLSLLWTRGCKITDTAVRLLSSSLDLQRKTGLCRLRAWFLPGCRGVSDRSMRSLARWPGLTVVDVRDTSVTNAGMGVLNRFSQSYFNGQNADFQPCTDGLLPVFSSRSTPAEILEALCLTLLLPPTPGRGQIVGRSHTPQRWWIALHLVPTTEPLDPKWLPHPPARIDPATSASAQSTHPSRIYRPGVGMIYCQNASNVPDEVTAYRANLRTALRIQAEEEGLCDPLYPPDGWDDPIDSFGDWDPDNSSDDWDDPIDSPDYWDQDRDWDREERKHALNRVKDRYEAPMFGTDRSKAFVMGTNAKSTKSAKSAKGKASRGREKDVTARGTGTRVDDERDAEVIGGDRELMLVRMVAQNWEMLQWTLGSEARDTKGAVPVKVGGNAQRLTSGDLVAAILGTRGAAKCDGKPDRPPGRYDLSPGSSAASQLTSTPSVRHGHTSPINPFSAAPSQASSGAGSQASTASFPSSGSFATQGGFSSTAQKRRFEGGGTAVEAKRRGMKMFSVGAKPL</sequence>
<feature type="region of interest" description="Disordered" evidence="1">
    <location>
        <begin position="622"/>
        <end position="730"/>
    </location>
</feature>